<protein>
    <submittedName>
        <fullName evidence="1">Uncharacterized protein</fullName>
    </submittedName>
</protein>
<accession>A0ACB8DNH2</accession>
<dbReference type="EMBL" id="CM023479">
    <property type="protein sequence ID" value="KAH7973764.1"/>
    <property type="molecule type" value="Genomic_DNA"/>
</dbReference>
<reference evidence="1" key="1">
    <citation type="submission" date="2020-05" db="EMBL/GenBank/DDBJ databases">
        <title>Large-scale comparative analyses of tick genomes elucidate their genetic diversity and vector capacities.</title>
        <authorList>
            <person name="Jia N."/>
            <person name="Wang J."/>
            <person name="Shi W."/>
            <person name="Du L."/>
            <person name="Sun Y."/>
            <person name="Zhan W."/>
            <person name="Jiang J."/>
            <person name="Wang Q."/>
            <person name="Zhang B."/>
            <person name="Ji P."/>
            <person name="Sakyi L.B."/>
            <person name="Cui X."/>
            <person name="Yuan T."/>
            <person name="Jiang B."/>
            <person name="Yang W."/>
            <person name="Lam T.T.-Y."/>
            <person name="Chang Q."/>
            <person name="Ding S."/>
            <person name="Wang X."/>
            <person name="Zhu J."/>
            <person name="Ruan X."/>
            <person name="Zhao L."/>
            <person name="Wei J."/>
            <person name="Que T."/>
            <person name="Du C."/>
            <person name="Cheng J."/>
            <person name="Dai P."/>
            <person name="Han X."/>
            <person name="Huang E."/>
            <person name="Gao Y."/>
            <person name="Liu J."/>
            <person name="Shao H."/>
            <person name="Ye R."/>
            <person name="Li L."/>
            <person name="Wei W."/>
            <person name="Wang X."/>
            <person name="Wang C."/>
            <person name="Yang T."/>
            <person name="Huo Q."/>
            <person name="Li W."/>
            <person name="Guo W."/>
            <person name="Chen H."/>
            <person name="Zhou L."/>
            <person name="Ni X."/>
            <person name="Tian J."/>
            <person name="Zhou Y."/>
            <person name="Sheng Y."/>
            <person name="Liu T."/>
            <person name="Pan Y."/>
            <person name="Xia L."/>
            <person name="Li J."/>
            <person name="Zhao F."/>
            <person name="Cao W."/>
        </authorList>
    </citation>
    <scope>NUCLEOTIDE SEQUENCE</scope>
    <source>
        <strain evidence="1">Dsil-2018</strain>
    </source>
</reference>
<sequence>MGRTNLAITVFRGTYVPHYVYYRSYEYQCVLYKKQYETCYACRRLGHRADLCPQPQVRRCRGCGSAEPTDDNRCEPKCLLCGRDHPTGDRKCKVRFKTPYLVKKRQWERKLQDEETLKERQRSENANRDADGAGIKKDDFPALDDGRQHRSRSRSRSGAHSRSRSRELTDPSQGPVPNPEPGAGQPPGLETDHWKRKKQKQRADTPDRYRRAGQTLSPAGARGSRLLPQRDYRGQQGVSAD</sequence>
<dbReference type="Proteomes" id="UP000821865">
    <property type="component" value="Chromosome 10"/>
</dbReference>
<organism evidence="1 2">
    <name type="scientific">Dermacentor silvarum</name>
    <name type="common">Tick</name>
    <dbReference type="NCBI Taxonomy" id="543639"/>
    <lineage>
        <taxon>Eukaryota</taxon>
        <taxon>Metazoa</taxon>
        <taxon>Ecdysozoa</taxon>
        <taxon>Arthropoda</taxon>
        <taxon>Chelicerata</taxon>
        <taxon>Arachnida</taxon>
        <taxon>Acari</taxon>
        <taxon>Parasitiformes</taxon>
        <taxon>Ixodida</taxon>
        <taxon>Ixodoidea</taxon>
        <taxon>Ixodidae</taxon>
        <taxon>Rhipicephalinae</taxon>
        <taxon>Dermacentor</taxon>
    </lineage>
</organism>
<gene>
    <name evidence="1" type="ORF">HPB49_005007</name>
</gene>
<name>A0ACB8DNH2_DERSI</name>
<evidence type="ECO:0000313" key="1">
    <source>
        <dbReference type="EMBL" id="KAH7973764.1"/>
    </source>
</evidence>
<keyword evidence="2" id="KW-1185">Reference proteome</keyword>
<comment type="caution">
    <text evidence="1">The sequence shown here is derived from an EMBL/GenBank/DDBJ whole genome shotgun (WGS) entry which is preliminary data.</text>
</comment>
<proteinExistence type="predicted"/>
<evidence type="ECO:0000313" key="2">
    <source>
        <dbReference type="Proteomes" id="UP000821865"/>
    </source>
</evidence>